<evidence type="ECO:0000313" key="4">
    <source>
        <dbReference type="Proteomes" id="UP000323258"/>
    </source>
</evidence>
<organism evidence="3 4">
    <name type="scientific">Neoaquamicrobium microcysteis</name>
    <dbReference type="NCBI Taxonomy" id="2682781"/>
    <lineage>
        <taxon>Bacteria</taxon>
        <taxon>Pseudomonadati</taxon>
        <taxon>Pseudomonadota</taxon>
        <taxon>Alphaproteobacteria</taxon>
        <taxon>Hyphomicrobiales</taxon>
        <taxon>Phyllobacteriaceae</taxon>
        <taxon>Neoaquamicrobium</taxon>
    </lineage>
</organism>
<comment type="caution">
    <text evidence="3">The sequence shown here is derived from an EMBL/GenBank/DDBJ whole genome shotgun (WGS) entry which is preliminary data.</text>
</comment>
<reference evidence="3 4" key="2">
    <citation type="submission" date="2019-09" db="EMBL/GenBank/DDBJ databases">
        <title>Mesorhizobium sp. MaA-C15 isolated from Microcystis aeruginosa.</title>
        <authorList>
            <person name="Jeong S.E."/>
            <person name="Jin H.M."/>
            <person name="Jeon C.O."/>
        </authorList>
    </citation>
    <scope>NUCLEOTIDE SEQUENCE [LARGE SCALE GENOMIC DNA]</scope>
    <source>
        <strain evidence="3 4">MaA-C15</strain>
    </source>
</reference>
<dbReference type="GO" id="GO:0016757">
    <property type="term" value="F:glycosyltransferase activity"/>
    <property type="evidence" value="ECO:0007669"/>
    <property type="project" value="UniProtKB-KW"/>
</dbReference>
<protein>
    <submittedName>
        <fullName evidence="3">Glycosyltransferase family 4 protein</fullName>
    </submittedName>
</protein>
<dbReference type="EMBL" id="VSZS01000064">
    <property type="protein sequence ID" value="TYR31620.1"/>
    <property type="molecule type" value="Genomic_DNA"/>
</dbReference>
<gene>
    <name evidence="3" type="ORF">FY036_15250</name>
</gene>
<reference evidence="3 4" key="1">
    <citation type="submission" date="2019-08" db="EMBL/GenBank/DDBJ databases">
        <authorList>
            <person name="Seo Y.L."/>
        </authorList>
    </citation>
    <scope>NUCLEOTIDE SEQUENCE [LARGE SCALE GENOMIC DNA]</scope>
    <source>
        <strain evidence="3 4">MaA-C15</strain>
    </source>
</reference>
<dbReference type="Gene3D" id="3.40.50.2000">
    <property type="entry name" value="Glycogen Phosphorylase B"/>
    <property type="match status" value="2"/>
</dbReference>
<dbReference type="SUPFAM" id="SSF53756">
    <property type="entry name" value="UDP-Glycosyltransferase/glycogen phosphorylase"/>
    <property type="match status" value="1"/>
</dbReference>
<evidence type="ECO:0000256" key="1">
    <source>
        <dbReference type="ARBA" id="ARBA00022676"/>
    </source>
</evidence>
<keyword evidence="1" id="KW-0328">Glycosyltransferase</keyword>
<sequence>MTDGVMVSQLGARMHYAVPRIFERWGHLETLNTDICAARGWPRTLNALPRSVLPASLRRLAGRVPAGIPAHKIRCFEGIGLRAALRRMMTSSAAVDTEVALRAGEDFSRAVIAAGFGNAGGVYGMSGECLEQLAAARRAGLWTAVEQVIAPRSVADRLVALEHERHPGWEPPPQANRLAADYARREEAEWAQADVVICPSDFVRDGIAQAGGPVEKCVVVPYGVDAPLLAAENRPALPGRIRVLTVGSVGLRKGTPYVLAAAGRMASMASFRLVGPAAHLPEARRSELSGALDLVGQVPRAELATHYRWAHMFLLPSVCEGSATVIYEALAAGLPVVTTHNAGSVVRDGIDGFICPVGDVDAICERIEKLAGDLELRQWMGANARERAADFDVEAYGHRLMAALAPVMRRQLHPLQAS</sequence>
<dbReference type="AlphaFoldDB" id="A0A5D4GYM4"/>
<dbReference type="Proteomes" id="UP000323258">
    <property type="component" value="Unassembled WGS sequence"/>
</dbReference>
<evidence type="ECO:0000256" key="2">
    <source>
        <dbReference type="ARBA" id="ARBA00022679"/>
    </source>
</evidence>
<proteinExistence type="predicted"/>
<evidence type="ECO:0000313" key="3">
    <source>
        <dbReference type="EMBL" id="TYR31620.1"/>
    </source>
</evidence>
<name>A0A5D4GYM4_9HYPH</name>
<dbReference type="PANTHER" id="PTHR12526:SF510">
    <property type="entry name" value="D-INOSITOL 3-PHOSPHATE GLYCOSYLTRANSFERASE"/>
    <property type="match status" value="1"/>
</dbReference>
<keyword evidence="2 3" id="KW-0808">Transferase</keyword>
<dbReference type="RefSeq" id="WP_148915591.1">
    <property type="nucleotide sequence ID" value="NZ_VSZS01000064.1"/>
</dbReference>
<dbReference type="OrthoDB" id="9781738at2"/>
<accession>A0A5D4GYM4</accession>
<dbReference type="CDD" id="cd03801">
    <property type="entry name" value="GT4_PimA-like"/>
    <property type="match status" value="1"/>
</dbReference>
<dbReference type="Pfam" id="PF13692">
    <property type="entry name" value="Glyco_trans_1_4"/>
    <property type="match status" value="1"/>
</dbReference>
<dbReference type="PANTHER" id="PTHR12526">
    <property type="entry name" value="GLYCOSYLTRANSFERASE"/>
    <property type="match status" value="1"/>
</dbReference>
<keyword evidence="4" id="KW-1185">Reference proteome</keyword>